<name>A0ABQ5ALZ4_9ASTR</name>
<organism evidence="2 3">
    <name type="scientific">Tanacetum coccineum</name>
    <dbReference type="NCBI Taxonomy" id="301880"/>
    <lineage>
        <taxon>Eukaryota</taxon>
        <taxon>Viridiplantae</taxon>
        <taxon>Streptophyta</taxon>
        <taxon>Embryophyta</taxon>
        <taxon>Tracheophyta</taxon>
        <taxon>Spermatophyta</taxon>
        <taxon>Magnoliopsida</taxon>
        <taxon>eudicotyledons</taxon>
        <taxon>Gunneridae</taxon>
        <taxon>Pentapetalae</taxon>
        <taxon>asterids</taxon>
        <taxon>campanulids</taxon>
        <taxon>Asterales</taxon>
        <taxon>Asteraceae</taxon>
        <taxon>Asteroideae</taxon>
        <taxon>Anthemideae</taxon>
        <taxon>Anthemidinae</taxon>
        <taxon>Tanacetum</taxon>
    </lineage>
</organism>
<feature type="region of interest" description="Disordered" evidence="1">
    <location>
        <begin position="298"/>
        <end position="320"/>
    </location>
</feature>
<dbReference type="Proteomes" id="UP001151760">
    <property type="component" value="Unassembled WGS sequence"/>
</dbReference>
<feature type="region of interest" description="Disordered" evidence="1">
    <location>
        <begin position="343"/>
        <end position="364"/>
    </location>
</feature>
<accession>A0ABQ5ALZ4</accession>
<protein>
    <submittedName>
        <fullName evidence="2">Uncharacterized protein</fullName>
    </submittedName>
</protein>
<sequence>MNPDKRIVIPRPLLPSSSSPRTPTQNRFAPLIPTYSSITRPRNRPPYSPLAHLQGMPPTINPYNRSPTSVSSPIRPKSPSINTEVQFHLNQHKQIIKILEPFEEQKLNQGSIQIKHNFDPNDSKIIKFSKVKINKILSPEDWGNRAFTVKVLSKFPEWPGYTYHDYEEAWNKAFLLRAFSHTWFFHFSEDFSLEYPRWFIKWFQYYGIIPESFPSKILAGYEHFKELFKQEEVPMFEYTLQFAAIFKLPWIISFNHKKQDRQGNFPPSLIRQFSVKWWKQIEDKQASKEAVIRYYNDITTGSPSPSPSSSTRQIKDDSDDIAKRIRDCKEEDLARIISEIRSSPSNSEDLFQDSQDPYDSIDLL</sequence>
<comment type="caution">
    <text evidence="2">The sequence shown here is derived from an EMBL/GenBank/DDBJ whole genome shotgun (WGS) entry which is preliminary data.</text>
</comment>
<dbReference type="PANTHER" id="PTHR48434">
    <property type="entry name" value="(RAPE) HYPOTHETICAL PROTEIN"/>
    <property type="match status" value="1"/>
</dbReference>
<proteinExistence type="predicted"/>
<evidence type="ECO:0000313" key="3">
    <source>
        <dbReference type="Proteomes" id="UP001151760"/>
    </source>
</evidence>
<feature type="compositionally biased region" description="Low complexity" evidence="1">
    <location>
        <begin position="10"/>
        <end position="24"/>
    </location>
</feature>
<reference evidence="2" key="1">
    <citation type="journal article" date="2022" name="Int. J. Mol. Sci.">
        <title>Draft Genome of Tanacetum Coccineum: Genomic Comparison of Closely Related Tanacetum-Family Plants.</title>
        <authorList>
            <person name="Yamashiro T."/>
            <person name="Shiraishi A."/>
            <person name="Nakayama K."/>
            <person name="Satake H."/>
        </authorList>
    </citation>
    <scope>NUCLEOTIDE SEQUENCE</scope>
</reference>
<gene>
    <name evidence="2" type="ORF">Tco_0824233</name>
</gene>
<evidence type="ECO:0000256" key="1">
    <source>
        <dbReference type="SAM" id="MobiDB-lite"/>
    </source>
</evidence>
<reference evidence="2" key="2">
    <citation type="submission" date="2022-01" db="EMBL/GenBank/DDBJ databases">
        <authorList>
            <person name="Yamashiro T."/>
            <person name="Shiraishi A."/>
            <person name="Satake H."/>
            <person name="Nakayama K."/>
        </authorList>
    </citation>
    <scope>NUCLEOTIDE SEQUENCE</scope>
</reference>
<dbReference type="PANTHER" id="PTHR48434:SF1">
    <property type="entry name" value="(RAPE) HYPOTHETICAL PROTEIN"/>
    <property type="match status" value="1"/>
</dbReference>
<feature type="compositionally biased region" description="Polar residues" evidence="1">
    <location>
        <begin position="343"/>
        <end position="357"/>
    </location>
</feature>
<feature type="region of interest" description="Disordered" evidence="1">
    <location>
        <begin position="1"/>
        <end position="28"/>
    </location>
</feature>
<keyword evidence="3" id="KW-1185">Reference proteome</keyword>
<dbReference type="EMBL" id="BQNB010012396">
    <property type="protein sequence ID" value="GJT03064.1"/>
    <property type="molecule type" value="Genomic_DNA"/>
</dbReference>
<evidence type="ECO:0000313" key="2">
    <source>
        <dbReference type="EMBL" id="GJT03064.1"/>
    </source>
</evidence>